<dbReference type="Pfam" id="PF08238">
    <property type="entry name" value="Sel1"/>
    <property type="match status" value="5"/>
</dbReference>
<dbReference type="AlphaFoldDB" id="A0A251ZTA3"/>
<accession>A0A251ZTA3</accession>
<evidence type="ECO:0000256" key="1">
    <source>
        <dbReference type="SAM" id="SignalP"/>
    </source>
</evidence>
<dbReference type="SUPFAM" id="SSF81901">
    <property type="entry name" value="HCP-like"/>
    <property type="match status" value="2"/>
</dbReference>
<dbReference type="PANTHER" id="PTHR11102:SF160">
    <property type="entry name" value="ERAD-ASSOCIATED E3 UBIQUITIN-PROTEIN LIGASE COMPONENT HRD3"/>
    <property type="match status" value="1"/>
</dbReference>
<comment type="caution">
    <text evidence="2">The sequence shown here is derived from an EMBL/GenBank/DDBJ whole genome shotgun (WGS) entry which is preliminary data.</text>
</comment>
<feature type="signal peptide" evidence="1">
    <location>
        <begin position="1"/>
        <end position="23"/>
    </location>
</feature>
<dbReference type="Proteomes" id="UP000194946">
    <property type="component" value="Unassembled WGS sequence"/>
</dbReference>
<keyword evidence="3" id="KW-1185">Reference proteome</keyword>
<gene>
    <name evidence="2" type="ORF">HK18_00645</name>
</gene>
<evidence type="ECO:0000313" key="2">
    <source>
        <dbReference type="EMBL" id="OUI77898.1"/>
    </source>
</evidence>
<dbReference type="PANTHER" id="PTHR11102">
    <property type="entry name" value="SEL-1-LIKE PROTEIN"/>
    <property type="match status" value="1"/>
</dbReference>
<organism evidence="2 3">
    <name type="scientific">Commensalibacter intestini</name>
    <dbReference type="NCBI Taxonomy" id="479936"/>
    <lineage>
        <taxon>Bacteria</taxon>
        <taxon>Pseudomonadati</taxon>
        <taxon>Pseudomonadota</taxon>
        <taxon>Alphaproteobacteria</taxon>
        <taxon>Acetobacterales</taxon>
        <taxon>Acetobacteraceae</taxon>
    </lineage>
</organism>
<dbReference type="InterPro" id="IPR006597">
    <property type="entry name" value="Sel1-like"/>
</dbReference>
<dbReference type="EMBL" id="JOPB01000011">
    <property type="protein sequence ID" value="OUI77898.1"/>
    <property type="molecule type" value="Genomic_DNA"/>
</dbReference>
<dbReference type="RefSeq" id="WP_086632582.1">
    <property type="nucleotide sequence ID" value="NZ_JOPB01000011.1"/>
</dbReference>
<dbReference type="SMART" id="SM00671">
    <property type="entry name" value="SEL1"/>
    <property type="match status" value="5"/>
</dbReference>
<dbReference type="Gene3D" id="1.25.40.10">
    <property type="entry name" value="Tetratricopeptide repeat domain"/>
    <property type="match status" value="1"/>
</dbReference>
<feature type="chain" id="PRO_5012513180" description="Sel1 repeat family protein" evidence="1">
    <location>
        <begin position="24"/>
        <end position="241"/>
    </location>
</feature>
<evidence type="ECO:0008006" key="4">
    <source>
        <dbReference type="Google" id="ProtNLM"/>
    </source>
</evidence>
<evidence type="ECO:0000313" key="3">
    <source>
        <dbReference type="Proteomes" id="UP000194946"/>
    </source>
</evidence>
<dbReference type="InterPro" id="IPR050767">
    <property type="entry name" value="Sel1_AlgK"/>
</dbReference>
<protein>
    <recommendedName>
        <fullName evidence="4">Sel1 repeat family protein</fullName>
    </recommendedName>
</protein>
<keyword evidence="1" id="KW-0732">Signal</keyword>
<sequence>MLFKSPSYFLYGFLLFSIPSAFADGTQPLPSLADEGLPDAQYDYGMRLINGHDYKQDPVAGRQWIEKAAKQGKTEAETQLGKMCLEGEGIPANVAPEDSHDYKCAKKWLKKGAANGDKKAYYYLASMYENGLGVQQNITKAFKYYQKAAVAGDSNAQNMIGNYYYYGITPIQQNYTSAKDWFEKAAEQDNLAAKNKLAGMYRLGMGVPVDTNKALDMYKHLCKKGQQTSCFAVSDISEKGK</sequence>
<dbReference type="InterPro" id="IPR011990">
    <property type="entry name" value="TPR-like_helical_dom_sf"/>
</dbReference>
<name>A0A251ZTA3_9PROT</name>
<reference evidence="3" key="1">
    <citation type="submission" date="2014-06" db="EMBL/GenBank/DDBJ databases">
        <authorList>
            <person name="Winans N.J."/>
            <person name="Newell P.D."/>
            <person name="Douglas A.E."/>
        </authorList>
    </citation>
    <scope>NUCLEOTIDE SEQUENCE [LARGE SCALE GENOMIC DNA]</scope>
    <source>
        <strain evidence="3">DmL_052</strain>
    </source>
</reference>
<proteinExistence type="predicted"/>